<dbReference type="EMBL" id="LBFC01000018">
    <property type="protein sequence ID" value="ONN27176.1"/>
    <property type="molecule type" value="Genomic_DNA"/>
</dbReference>
<gene>
    <name evidence="1" type="ORF">XJ44_05165</name>
</gene>
<dbReference type="RefSeq" id="WP_077198303.1">
    <property type="nucleotide sequence ID" value="NZ_LBFC01000018.1"/>
</dbReference>
<organism evidence="1 2">
    <name type="scientific">Thermosipho affectus</name>
    <dbReference type="NCBI Taxonomy" id="660294"/>
    <lineage>
        <taxon>Bacteria</taxon>
        <taxon>Thermotogati</taxon>
        <taxon>Thermotogota</taxon>
        <taxon>Thermotogae</taxon>
        <taxon>Thermotogales</taxon>
        <taxon>Fervidobacteriaceae</taxon>
        <taxon>Thermosipho</taxon>
    </lineage>
</organism>
<evidence type="ECO:0000313" key="2">
    <source>
        <dbReference type="Proteomes" id="UP000242616"/>
    </source>
</evidence>
<proteinExistence type="predicted"/>
<keyword evidence="2" id="KW-1185">Reference proteome</keyword>
<dbReference type="SUPFAM" id="SSF55785">
    <property type="entry name" value="PYP-like sensor domain (PAS domain)"/>
    <property type="match status" value="1"/>
</dbReference>
<comment type="caution">
    <text evidence="1">The sequence shown here is derived from an EMBL/GenBank/DDBJ whole genome shotgun (WGS) entry which is preliminary data.</text>
</comment>
<dbReference type="InterPro" id="IPR029016">
    <property type="entry name" value="GAF-like_dom_sf"/>
</dbReference>
<accession>A0ABX3IJ01</accession>
<protein>
    <submittedName>
        <fullName evidence="1">Uncharacterized protein</fullName>
    </submittedName>
</protein>
<dbReference type="Proteomes" id="UP000242616">
    <property type="component" value="Unassembled WGS sequence"/>
</dbReference>
<dbReference type="Gene3D" id="3.30.450.20">
    <property type="entry name" value="PAS domain"/>
    <property type="match status" value="1"/>
</dbReference>
<reference evidence="1 2" key="1">
    <citation type="submission" date="2015-06" db="EMBL/GenBank/DDBJ databases">
        <title>Genome sequencing of Thermotogales isolates from hydrothermal vents.</title>
        <authorList>
            <person name="Haverkamp T.H."/>
            <person name="Kublanov I.V."/>
            <person name="Nesbo C.L."/>
        </authorList>
    </citation>
    <scope>NUCLEOTIDE SEQUENCE [LARGE SCALE GENOMIC DNA]</scope>
    <source>
        <strain evidence="2">ik275mar</strain>
    </source>
</reference>
<evidence type="ECO:0000313" key="1">
    <source>
        <dbReference type="EMBL" id="ONN27176.1"/>
    </source>
</evidence>
<dbReference type="SUPFAM" id="SSF55781">
    <property type="entry name" value="GAF domain-like"/>
    <property type="match status" value="1"/>
</dbReference>
<dbReference type="Gene3D" id="3.30.450.40">
    <property type="match status" value="1"/>
</dbReference>
<name>A0ABX3IJ01_9BACT</name>
<sequence>MRHLFYLQQFFERLPSPAFIKDNKHKYIWINREWKKTYGLDDRKVVGKTDEKIFNDSLTLKIEESVMKTKKKQEYEKEYNGKYFKVTVIPIRLGDGTYGVAGIEFDETQKYFNDLILATNLKISEIIRELLLSNLDSKDFFIELFSEKLYEKIKIGDYALLKGNEILKTYLPEKVCLKAMQKEGIKEFSVSGEKYIVIPLFEYKLVIRSLPNYFKFVNYIIPLVLPKIENVLEKIENESKKKRYYFTLEKMVDAVVSWKKIEINSFLKKVLKDIVEIIPEAEKGTIWLIKDNKYKCVAEVGYENAEMLEFPPEKTAYGQKIEENIEKGYTVFEIDDAKSLVKTSPLAETFKKYGMFDEKFRPLLGVFKIGGKVVGSISIDNFSGINFSDESRKILELYVKILTNFLEDYEI</sequence>
<dbReference type="InterPro" id="IPR035965">
    <property type="entry name" value="PAS-like_dom_sf"/>
</dbReference>